<evidence type="ECO:0000313" key="1">
    <source>
        <dbReference type="EMBL" id="KAF7388301.1"/>
    </source>
</evidence>
<keyword evidence="2" id="KW-1185">Reference proteome</keyword>
<organism evidence="1 2">
    <name type="scientific">Vespula germanica</name>
    <name type="common">German yellow jacket</name>
    <name type="synonym">Paravespula germanica</name>
    <dbReference type="NCBI Taxonomy" id="30212"/>
    <lineage>
        <taxon>Eukaryota</taxon>
        <taxon>Metazoa</taxon>
        <taxon>Ecdysozoa</taxon>
        <taxon>Arthropoda</taxon>
        <taxon>Hexapoda</taxon>
        <taxon>Insecta</taxon>
        <taxon>Pterygota</taxon>
        <taxon>Neoptera</taxon>
        <taxon>Endopterygota</taxon>
        <taxon>Hymenoptera</taxon>
        <taxon>Apocrita</taxon>
        <taxon>Aculeata</taxon>
        <taxon>Vespoidea</taxon>
        <taxon>Vespidae</taxon>
        <taxon>Vespinae</taxon>
        <taxon>Vespula</taxon>
    </lineage>
</organism>
<accession>A0A834JIN8</accession>
<dbReference type="Proteomes" id="UP000617340">
    <property type="component" value="Unassembled WGS sequence"/>
</dbReference>
<proteinExistence type="predicted"/>
<gene>
    <name evidence="1" type="ORF">HZH68_012243</name>
</gene>
<name>A0A834JIN8_VESGE</name>
<protein>
    <submittedName>
        <fullName evidence="1">Uncharacterized protein</fullName>
    </submittedName>
</protein>
<reference evidence="1" key="1">
    <citation type="journal article" date="2020" name="G3 (Bethesda)">
        <title>High-Quality Assemblies for Three Invasive Social Wasps from the &lt;i&gt;Vespula&lt;/i&gt; Genus.</title>
        <authorList>
            <person name="Harrop T.W.R."/>
            <person name="Guhlin J."/>
            <person name="McLaughlin G.M."/>
            <person name="Permina E."/>
            <person name="Stockwell P."/>
            <person name="Gilligan J."/>
            <person name="Le Lec M.F."/>
            <person name="Gruber M.A.M."/>
            <person name="Quinn O."/>
            <person name="Lovegrove M."/>
            <person name="Duncan E.J."/>
            <person name="Remnant E.J."/>
            <person name="Van Eeckhoven J."/>
            <person name="Graham B."/>
            <person name="Knapp R.A."/>
            <person name="Langford K.W."/>
            <person name="Kronenberg Z."/>
            <person name="Press M.O."/>
            <person name="Eacker S.M."/>
            <person name="Wilson-Rankin E.E."/>
            <person name="Purcell J."/>
            <person name="Lester P.J."/>
            <person name="Dearden P.K."/>
        </authorList>
    </citation>
    <scope>NUCLEOTIDE SEQUENCE</scope>
    <source>
        <strain evidence="1">Linc-1</strain>
    </source>
</reference>
<dbReference type="AlphaFoldDB" id="A0A834JIN8"/>
<dbReference type="EMBL" id="JACSDZ010000013">
    <property type="protein sequence ID" value="KAF7388301.1"/>
    <property type="molecule type" value="Genomic_DNA"/>
</dbReference>
<evidence type="ECO:0000313" key="2">
    <source>
        <dbReference type="Proteomes" id="UP000617340"/>
    </source>
</evidence>
<comment type="caution">
    <text evidence="1">The sequence shown here is derived from an EMBL/GenBank/DDBJ whole genome shotgun (WGS) entry which is preliminary data.</text>
</comment>
<sequence>MQQLALFLPLKLPFSFMKIFVIELVVPRTALIQNFNYRECQRSLHGPRLYFFRDNENLTTESLLSAIFLTPYDDDRATVSDVATSLAHVSQVGLFWRHLNLVMFCCIKRELYLFVGMCEWNLCHI</sequence>